<dbReference type="Proteomes" id="UP000683417">
    <property type="component" value="Unassembled WGS sequence"/>
</dbReference>
<feature type="signal peptide" evidence="1">
    <location>
        <begin position="1"/>
        <end position="18"/>
    </location>
</feature>
<protein>
    <submittedName>
        <fullName evidence="2">BgTH12-01836</fullName>
    </submittedName>
</protein>
<gene>
    <name evidence="2" type="ORF">BGTH12_LOCUS2943</name>
</gene>
<organism evidence="2 3">
    <name type="scientific">Blumeria graminis f. sp. triticale</name>
    <dbReference type="NCBI Taxonomy" id="1689686"/>
    <lineage>
        <taxon>Eukaryota</taxon>
        <taxon>Fungi</taxon>
        <taxon>Dikarya</taxon>
        <taxon>Ascomycota</taxon>
        <taxon>Pezizomycotina</taxon>
        <taxon>Leotiomycetes</taxon>
        <taxon>Erysiphales</taxon>
        <taxon>Erysiphaceae</taxon>
        <taxon>Blumeria</taxon>
    </lineage>
</organism>
<sequence>MMLSGFLVLFSLTNLALSLPTQGIKPVARTVSQAAENMASDANAVSDALNKLPTLSTREDIQSVSQVAIDAESDEDTHRTILATAASCNGRESNEKLLTYGPTVLRELKAMNSAGTPEAVKQSIPVIQNVRNPNVLPSITQLSNAALENSGLPPTQKDFPPTGAAVNLASDANTVTDALNKLPTLSKREDIQSISQLAIDAESDEDTHRTILATAAGYSGRISNEKLLTYGPTVLRGLKAMNLAGTPESVQLSIPVIQNVRNPNILPSITQLSNAALENSGLPPTQKDFPPTGIVV</sequence>
<evidence type="ECO:0000313" key="3">
    <source>
        <dbReference type="Proteomes" id="UP000683417"/>
    </source>
</evidence>
<feature type="chain" id="PRO_5040931620" evidence="1">
    <location>
        <begin position="19"/>
        <end position="296"/>
    </location>
</feature>
<evidence type="ECO:0000313" key="2">
    <source>
        <dbReference type="EMBL" id="CAD6501585.1"/>
    </source>
</evidence>
<keyword evidence="1" id="KW-0732">Signal</keyword>
<dbReference type="AlphaFoldDB" id="A0A9W4D5A7"/>
<name>A0A9W4D5A7_BLUGR</name>
<dbReference type="EMBL" id="CAJHIT010000005">
    <property type="protein sequence ID" value="CAD6501585.1"/>
    <property type="molecule type" value="Genomic_DNA"/>
</dbReference>
<comment type="caution">
    <text evidence="2">The sequence shown here is derived from an EMBL/GenBank/DDBJ whole genome shotgun (WGS) entry which is preliminary data.</text>
</comment>
<reference evidence="2" key="1">
    <citation type="submission" date="2020-10" db="EMBL/GenBank/DDBJ databases">
        <authorList>
            <person name="Muller C M."/>
        </authorList>
    </citation>
    <scope>NUCLEOTIDE SEQUENCE</scope>
    <source>
        <strain evidence="2">THUN-12</strain>
    </source>
</reference>
<proteinExistence type="predicted"/>
<evidence type="ECO:0000256" key="1">
    <source>
        <dbReference type="SAM" id="SignalP"/>
    </source>
</evidence>
<accession>A0A9W4D5A7</accession>